<keyword evidence="2 9" id="KW-0963">Cytoplasm</keyword>
<keyword evidence="5 9" id="KW-0342">GTP-binding</keyword>
<evidence type="ECO:0000256" key="5">
    <source>
        <dbReference type="ARBA" id="ARBA00023134"/>
    </source>
</evidence>
<comment type="similarity">
    <text evidence="9">Belongs to the GTP-binding SRP family. FtsY subfamily.</text>
</comment>
<evidence type="ECO:0000256" key="7">
    <source>
        <dbReference type="ARBA" id="ARBA00023170"/>
    </source>
</evidence>
<keyword evidence="4 9" id="KW-0378">Hydrolase</keyword>
<comment type="subcellular location">
    <subcellularLocation>
        <location evidence="9">Cell membrane</location>
        <topology evidence="9">Peripheral membrane protein</topology>
        <orientation evidence="9">Cytoplasmic side</orientation>
    </subcellularLocation>
    <subcellularLocation>
        <location evidence="9">Cytoplasm</location>
    </subcellularLocation>
</comment>
<comment type="function">
    <text evidence="9">Involved in targeting and insertion of nascent membrane proteins into the cytoplasmic membrane. Acts as a receptor for the complex formed by the signal recognition particle (SRP) and the ribosome-nascent chain (RNC).</text>
</comment>
<dbReference type="EMBL" id="UHFM01000006">
    <property type="protein sequence ID" value="SUN58361.1"/>
    <property type="molecule type" value="Genomic_DNA"/>
</dbReference>
<reference evidence="11 12" key="1">
    <citation type="submission" date="2018-06" db="EMBL/GenBank/DDBJ databases">
        <authorList>
            <consortium name="Pathogen Informatics"/>
            <person name="Doyle S."/>
        </authorList>
    </citation>
    <scope>NUCLEOTIDE SEQUENCE [LARGE SCALE GENOMIC DNA]</scope>
    <source>
        <strain evidence="11 12">NCTC13767</strain>
    </source>
</reference>
<dbReference type="Gene3D" id="1.20.120.140">
    <property type="entry name" value="Signal recognition particle SRP54, nucleotide-binding domain"/>
    <property type="match status" value="1"/>
</dbReference>
<evidence type="ECO:0000313" key="11">
    <source>
        <dbReference type="EMBL" id="SUN58361.1"/>
    </source>
</evidence>
<dbReference type="InterPro" id="IPR013822">
    <property type="entry name" value="Signal_recog_particl_SRP54_hlx"/>
</dbReference>
<feature type="binding site" evidence="9">
    <location>
        <begin position="438"/>
        <end position="441"/>
    </location>
    <ligand>
        <name>GTP</name>
        <dbReference type="ChEBI" id="CHEBI:37565"/>
    </ligand>
</feature>
<dbReference type="GO" id="GO:0003924">
    <property type="term" value="F:GTPase activity"/>
    <property type="evidence" value="ECO:0007669"/>
    <property type="project" value="UniProtKB-UniRule"/>
</dbReference>
<dbReference type="SUPFAM" id="SSF47364">
    <property type="entry name" value="Domain of the SRP/SRP receptor G-proteins"/>
    <property type="match status" value="1"/>
</dbReference>
<feature type="binding site" evidence="9">
    <location>
        <begin position="374"/>
        <end position="378"/>
    </location>
    <ligand>
        <name>GTP</name>
        <dbReference type="ChEBI" id="CHEBI:37565"/>
    </ligand>
</feature>
<accession>A0A380JZV6</accession>
<dbReference type="SUPFAM" id="SSF52540">
    <property type="entry name" value="P-loop containing nucleoside triphosphate hydrolases"/>
    <property type="match status" value="1"/>
</dbReference>
<evidence type="ECO:0000256" key="3">
    <source>
        <dbReference type="ARBA" id="ARBA00022741"/>
    </source>
</evidence>
<dbReference type="PANTHER" id="PTHR43134">
    <property type="entry name" value="SIGNAL RECOGNITION PARTICLE RECEPTOR SUBUNIT ALPHA"/>
    <property type="match status" value="1"/>
</dbReference>
<dbReference type="Pfam" id="PF02881">
    <property type="entry name" value="SRP54_N"/>
    <property type="match status" value="1"/>
</dbReference>
<dbReference type="SMART" id="SM00382">
    <property type="entry name" value="AAA"/>
    <property type="match status" value="1"/>
</dbReference>
<dbReference type="GO" id="GO:0006614">
    <property type="term" value="P:SRP-dependent cotranslational protein targeting to membrane"/>
    <property type="evidence" value="ECO:0007669"/>
    <property type="project" value="InterPro"/>
</dbReference>
<evidence type="ECO:0000256" key="4">
    <source>
        <dbReference type="ARBA" id="ARBA00022801"/>
    </source>
</evidence>
<dbReference type="InterPro" id="IPR004390">
    <property type="entry name" value="SR_rcpt_FtsY"/>
</dbReference>
<dbReference type="Gene3D" id="3.40.50.300">
    <property type="entry name" value="P-loop containing nucleotide triphosphate hydrolases"/>
    <property type="match status" value="1"/>
</dbReference>
<proteinExistence type="inferred from homology"/>
<dbReference type="InterPro" id="IPR000897">
    <property type="entry name" value="SRP54_GTPase_dom"/>
</dbReference>
<dbReference type="FunFam" id="3.40.50.300:FF:000053">
    <property type="entry name" value="Signal recognition particle receptor FtsY"/>
    <property type="match status" value="1"/>
</dbReference>
<dbReference type="AlphaFoldDB" id="A0A380JZV6"/>
<protein>
    <recommendedName>
        <fullName evidence="9">Signal recognition particle receptor FtsY</fullName>
        <shortName evidence="9">SRP receptor</shortName>
        <ecNumber evidence="9">3.6.5.4</ecNumber>
    </recommendedName>
</protein>
<dbReference type="GO" id="GO:0005047">
    <property type="term" value="F:signal recognition particle binding"/>
    <property type="evidence" value="ECO:0007669"/>
    <property type="project" value="TreeGrafter"/>
</dbReference>
<organism evidence="11 12">
    <name type="scientific">Streptococcus gallolyticus</name>
    <dbReference type="NCBI Taxonomy" id="315405"/>
    <lineage>
        <taxon>Bacteria</taxon>
        <taxon>Bacillati</taxon>
        <taxon>Bacillota</taxon>
        <taxon>Bacilli</taxon>
        <taxon>Lactobacillales</taxon>
        <taxon>Streptococcaceae</taxon>
        <taxon>Streptococcus</taxon>
    </lineage>
</organism>
<dbReference type="GO" id="GO:0005886">
    <property type="term" value="C:plasma membrane"/>
    <property type="evidence" value="ECO:0007669"/>
    <property type="project" value="UniProtKB-SubCell"/>
</dbReference>
<dbReference type="PROSITE" id="PS00300">
    <property type="entry name" value="SRP54"/>
    <property type="match status" value="1"/>
</dbReference>
<dbReference type="PANTHER" id="PTHR43134:SF1">
    <property type="entry name" value="SIGNAL RECOGNITION PARTICLE RECEPTOR SUBUNIT ALPHA"/>
    <property type="match status" value="1"/>
</dbReference>
<sequence>MDKVILSILVLSMGLFDRLFGNKKKEVEETVDSQSQEETLQEVVETSEQTEASSSDTVKETVEVSEQAEIVNDTVEKTPEVQDVVNVNSEAEFVEIETLVQSENSETVVENTANQTEEISEATVVTNEAETDHHFSDVMADYYAKKAAVREAIDRGETVTFEAVETRQETEPEEVVVQEATETEEEKYNRSLKKTRTGFSARLNAFLANFRRVDEEFFEELEEMLILSDVGVNVATQLTEDLRYEAKIENAKRADELKRVIIEKLVDIYEKDGVFNEKINFQDDLTVMLFVGVNGVGKTTSIGKLAYKYKNEGKKVMLVAADTFRAGAVAQLVEWGRRVGVPVVTGPEKADPASVVFDGMEKAVAENVDILLIDTAGRLQNKDNLMAELEKIGRIIKRVVPDAPHETLLALDASTGQNALSQAKEFSKITPLTGLILTKIDGTAKGGVVLAIRQELDIPVKFIGFGEKIDDIGEFDSEDFMRGLLEGIV</sequence>
<evidence type="ECO:0000259" key="10">
    <source>
        <dbReference type="PROSITE" id="PS00300"/>
    </source>
</evidence>
<dbReference type="InterPro" id="IPR027417">
    <property type="entry name" value="P-loop_NTPase"/>
</dbReference>
<dbReference type="Pfam" id="PF00448">
    <property type="entry name" value="SRP54"/>
    <property type="match status" value="1"/>
</dbReference>
<comment type="subunit">
    <text evidence="9">Part of the signal recognition particle protein translocation system, which is composed of SRP and FtsY.</text>
</comment>
<dbReference type="GO" id="GO:0005737">
    <property type="term" value="C:cytoplasm"/>
    <property type="evidence" value="ECO:0007669"/>
    <property type="project" value="UniProtKB-SubCell"/>
</dbReference>
<dbReference type="EC" id="3.6.5.4" evidence="9"/>
<dbReference type="Proteomes" id="UP000254510">
    <property type="component" value="Unassembled WGS sequence"/>
</dbReference>
<dbReference type="SMART" id="SM00962">
    <property type="entry name" value="SRP54"/>
    <property type="match status" value="1"/>
</dbReference>
<dbReference type="InterPro" id="IPR003593">
    <property type="entry name" value="AAA+_ATPase"/>
</dbReference>
<feature type="binding site" evidence="9">
    <location>
        <begin position="292"/>
        <end position="299"/>
    </location>
    <ligand>
        <name>GTP</name>
        <dbReference type="ChEBI" id="CHEBI:37565"/>
    </ligand>
</feature>
<evidence type="ECO:0000256" key="1">
    <source>
        <dbReference type="ARBA" id="ARBA00022475"/>
    </source>
</evidence>
<evidence type="ECO:0000256" key="6">
    <source>
        <dbReference type="ARBA" id="ARBA00023136"/>
    </source>
</evidence>
<keyword evidence="6 9" id="KW-0472">Membrane</keyword>
<dbReference type="NCBIfam" id="TIGR00064">
    <property type="entry name" value="ftsY"/>
    <property type="match status" value="1"/>
</dbReference>
<keyword evidence="7 9" id="KW-0675">Receptor</keyword>
<dbReference type="GO" id="GO:0005525">
    <property type="term" value="F:GTP binding"/>
    <property type="evidence" value="ECO:0007669"/>
    <property type="project" value="UniProtKB-UniRule"/>
</dbReference>
<dbReference type="InterPro" id="IPR036225">
    <property type="entry name" value="SRP/SRP_N"/>
</dbReference>
<keyword evidence="3 9" id="KW-0547">Nucleotide-binding</keyword>
<dbReference type="HAMAP" id="MF_00920">
    <property type="entry name" value="FtsY"/>
    <property type="match status" value="1"/>
</dbReference>
<comment type="catalytic activity">
    <reaction evidence="8 9">
        <text>GTP + H2O = GDP + phosphate + H(+)</text>
        <dbReference type="Rhea" id="RHEA:19669"/>
        <dbReference type="ChEBI" id="CHEBI:15377"/>
        <dbReference type="ChEBI" id="CHEBI:15378"/>
        <dbReference type="ChEBI" id="CHEBI:37565"/>
        <dbReference type="ChEBI" id="CHEBI:43474"/>
        <dbReference type="ChEBI" id="CHEBI:58189"/>
        <dbReference type="EC" id="3.6.5.4"/>
    </reaction>
</comment>
<evidence type="ECO:0000256" key="9">
    <source>
        <dbReference type="HAMAP-Rule" id="MF_00920"/>
    </source>
</evidence>
<dbReference type="SMART" id="SM00963">
    <property type="entry name" value="SRP54_N"/>
    <property type="match status" value="1"/>
</dbReference>
<gene>
    <name evidence="9 11" type="primary">ftsY</name>
    <name evidence="11" type="ORF">NCTC13767_00314</name>
</gene>
<dbReference type="InterPro" id="IPR042101">
    <property type="entry name" value="SRP54_N_sf"/>
</dbReference>
<feature type="domain" description="SRP54-type proteins GTP-binding" evidence="10">
    <location>
        <begin position="459"/>
        <end position="472"/>
    </location>
</feature>
<name>A0A380JZV6_9STRE</name>
<evidence type="ECO:0000256" key="8">
    <source>
        <dbReference type="ARBA" id="ARBA00048027"/>
    </source>
</evidence>
<dbReference type="FunFam" id="1.20.120.140:FF:000002">
    <property type="entry name" value="Signal recognition particle receptor FtsY"/>
    <property type="match status" value="1"/>
</dbReference>
<evidence type="ECO:0000256" key="2">
    <source>
        <dbReference type="ARBA" id="ARBA00022490"/>
    </source>
</evidence>
<evidence type="ECO:0000313" key="12">
    <source>
        <dbReference type="Proteomes" id="UP000254510"/>
    </source>
</evidence>
<dbReference type="CDD" id="cd17874">
    <property type="entry name" value="FtsY"/>
    <property type="match status" value="1"/>
</dbReference>
<keyword evidence="1 9" id="KW-1003">Cell membrane</keyword>